<accession>A0A371DGK0</accession>
<keyword evidence="3" id="KW-1185">Reference proteome</keyword>
<dbReference type="AlphaFoldDB" id="A0A371DGK0"/>
<dbReference type="EMBL" id="KZ857393">
    <property type="protein sequence ID" value="RDX51655.1"/>
    <property type="molecule type" value="Genomic_DNA"/>
</dbReference>
<name>A0A371DGK0_9APHY</name>
<sequence length="172" mass="19080">MHSASASHASVIDTCTDSGKPQGDSGADRFVKAGFNKVSDVLPLAPEPAFAPLDKGYAFSEDVRLWHPQVRLCFKAEDGNLDWDVSVDSTIRPYELLLAVQKSFREVVEPSALPGHRFEKEAHERAKAANRPESGLNLDLLPRGGVERCFAGLELEDRTVPKYTVLVRFWDE</sequence>
<evidence type="ECO:0000256" key="1">
    <source>
        <dbReference type="SAM" id="MobiDB-lite"/>
    </source>
</evidence>
<feature type="region of interest" description="Disordered" evidence="1">
    <location>
        <begin position="1"/>
        <end position="24"/>
    </location>
</feature>
<evidence type="ECO:0000313" key="3">
    <source>
        <dbReference type="Proteomes" id="UP000256964"/>
    </source>
</evidence>
<feature type="compositionally biased region" description="Polar residues" evidence="1">
    <location>
        <begin position="1"/>
        <end position="19"/>
    </location>
</feature>
<protein>
    <submittedName>
        <fullName evidence="2">Uncharacterized protein</fullName>
    </submittedName>
</protein>
<reference evidence="2 3" key="1">
    <citation type="journal article" date="2018" name="Biotechnol. Biofuels">
        <title>Integrative visual omics of the white-rot fungus Polyporus brumalis exposes the biotechnological potential of its oxidative enzymes for delignifying raw plant biomass.</title>
        <authorList>
            <person name="Miyauchi S."/>
            <person name="Rancon A."/>
            <person name="Drula E."/>
            <person name="Hage H."/>
            <person name="Chaduli D."/>
            <person name="Favel A."/>
            <person name="Grisel S."/>
            <person name="Henrissat B."/>
            <person name="Herpoel-Gimbert I."/>
            <person name="Ruiz-Duenas F.J."/>
            <person name="Chevret D."/>
            <person name="Hainaut M."/>
            <person name="Lin J."/>
            <person name="Wang M."/>
            <person name="Pangilinan J."/>
            <person name="Lipzen A."/>
            <person name="Lesage-Meessen L."/>
            <person name="Navarro D."/>
            <person name="Riley R."/>
            <person name="Grigoriev I.V."/>
            <person name="Zhou S."/>
            <person name="Raouche S."/>
            <person name="Rosso M.N."/>
        </authorList>
    </citation>
    <scope>NUCLEOTIDE SEQUENCE [LARGE SCALE GENOMIC DNA]</scope>
    <source>
        <strain evidence="2 3">BRFM 1820</strain>
    </source>
</reference>
<evidence type="ECO:0000313" key="2">
    <source>
        <dbReference type="EMBL" id="RDX51655.1"/>
    </source>
</evidence>
<gene>
    <name evidence="2" type="ORF">OH76DRAFT_1417063</name>
</gene>
<organism evidence="2 3">
    <name type="scientific">Lentinus brumalis</name>
    <dbReference type="NCBI Taxonomy" id="2498619"/>
    <lineage>
        <taxon>Eukaryota</taxon>
        <taxon>Fungi</taxon>
        <taxon>Dikarya</taxon>
        <taxon>Basidiomycota</taxon>
        <taxon>Agaricomycotina</taxon>
        <taxon>Agaricomycetes</taxon>
        <taxon>Polyporales</taxon>
        <taxon>Polyporaceae</taxon>
        <taxon>Lentinus</taxon>
    </lineage>
</organism>
<dbReference type="Proteomes" id="UP000256964">
    <property type="component" value="Unassembled WGS sequence"/>
</dbReference>
<proteinExistence type="predicted"/>